<name>A0A8S9QDB4_BRACR</name>
<sequence length="139" mass="16735">MGLQRFFPRFEAAFRSAGFQKPANFFIYEHNYPFKPDLTKPNVPRSKHEFSQFLQNHQEDYKESHIQRLEAWSTEAKENSDTCKKEAKAAKERGDYDTYAEQSHKQAIWSCLSESLFDEKRVLSSYIKWWRREVKERFP</sequence>
<proteinExistence type="predicted"/>
<accession>A0A8S9QDB4</accession>
<dbReference type="EMBL" id="QGKX02001290">
    <property type="protein sequence ID" value="KAF3540177.1"/>
    <property type="molecule type" value="Genomic_DNA"/>
</dbReference>
<dbReference type="Proteomes" id="UP000712600">
    <property type="component" value="Unassembled WGS sequence"/>
</dbReference>
<evidence type="ECO:0000313" key="1">
    <source>
        <dbReference type="EMBL" id="KAF3540177.1"/>
    </source>
</evidence>
<dbReference type="AlphaFoldDB" id="A0A8S9QDB4"/>
<evidence type="ECO:0000313" key="2">
    <source>
        <dbReference type="Proteomes" id="UP000712600"/>
    </source>
</evidence>
<protein>
    <submittedName>
        <fullName evidence="1">Uncharacterized protein</fullName>
    </submittedName>
</protein>
<gene>
    <name evidence="1" type="ORF">F2Q69_00019555</name>
</gene>
<comment type="caution">
    <text evidence="1">The sequence shown here is derived from an EMBL/GenBank/DDBJ whole genome shotgun (WGS) entry which is preliminary data.</text>
</comment>
<reference evidence="1" key="1">
    <citation type="submission" date="2019-12" db="EMBL/GenBank/DDBJ databases">
        <title>Genome sequencing and annotation of Brassica cretica.</title>
        <authorList>
            <person name="Studholme D.J."/>
            <person name="Sarris P."/>
        </authorList>
    </citation>
    <scope>NUCLEOTIDE SEQUENCE</scope>
    <source>
        <strain evidence="1">PFS-109/04</strain>
        <tissue evidence="1">Leaf</tissue>
    </source>
</reference>
<organism evidence="1 2">
    <name type="scientific">Brassica cretica</name>
    <name type="common">Mustard</name>
    <dbReference type="NCBI Taxonomy" id="69181"/>
    <lineage>
        <taxon>Eukaryota</taxon>
        <taxon>Viridiplantae</taxon>
        <taxon>Streptophyta</taxon>
        <taxon>Embryophyta</taxon>
        <taxon>Tracheophyta</taxon>
        <taxon>Spermatophyta</taxon>
        <taxon>Magnoliopsida</taxon>
        <taxon>eudicotyledons</taxon>
        <taxon>Gunneridae</taxon>
        <taxon>Pentapetalae</taxon>
        <taxon>rosids</taxon>
        <taxon>malvids</taxon>
        <taxon>Brassicales</taxon>
        <taxon>Brassicaceae</taxon>
        <taxon>Brassiceae</taxon>
        <taxon>Brassica</taxon>
    </lineage>
</organism>